<organism evidence="2 3">
    <name type="scientific">Ophiocordyceps polyrhachis-furcata BCC 54312</name>
    <dbReference type="NCBI Taxonomy" id="1330021"/>
    <lineage>
        <taxon>Eukaryota</taxon>
        <taxon>Fungi</taxon>
        <taxon>Dikarya</taxon>
        <taxon>Ascomycota</taxon>
        <taxon>Pezizomycotina</taxon>
        <taxon>Sordariomycetes</taxon>
        <taxon>Hypocreomycetidae</taxon>
        <taxon>Hypocreales</taxon>
        <taxon>Ophiocordycipitaceae</taxon>
        <taxon>Ophiocordyceps</taxon>
    </lineage>
</organism>
<evidence type="ECO:0000256" key="1">
    <source>
        <dbReference type="SAM" id="SignalP"/>
    </source>
</evidence>
<dbReference type="AlphaFoldDB" id="A0A367LAQ3"/>
<feature type="signal peptide" evidence="1">
    <location>
        <begin position="1"/>
        <end position="24"/>
    </location>
</feature>
<dbReference type="EMBL" id="LKCN02000010">
    <property type="protein sequence ID" value="RCI11495.1"/>
    <property type="molecule type" value="Genomic_DNA"/>
</dbReference>
<dbReference type="PANTHER" id="PTHR37574">
    <property type="entry name" value="LIPASE B"/>
    <property type="match status" value="1"/>
</dbReference>
<sequence>MKFTSLLLLFHFLLPAFSSRLTRAAEGDGGAAAAAAVVVQDEVLTTSLADAVAARDETRFLALLARLREAEKPKTVEETVDRLRRLLADAVAARDETRFLALLARLREAEKPKTVEETVDRLRRLSTTNPMDDIVARISHGLFSGSLQGLLADVVGLTSGVNSQDNSNPDPPRPLYPAVGSCDAPYSVPEDRLRAAIYIPPGFTNGRKPPVILVPNTGNTGYTTYMSSLIPLLTAPATSYADPVWLNLPAFSTGDIQVYAEYVAYAIHYVASRAGGRKVTVVGLGQASVTNHWALKYWPSTRNVTAGEFAVSGDYHGSVAALPSSVVLSGIGNVPALIQQWNQSQFIRALRSHGGGSAYVPTTSVFTGFQDALVQPQTGPGASAVVDDERRVGVTNAEVQVVCRGRAAGGFYNFASVLLHPLVHALLEDVVANGGRGPGRLARLDLARVCGSYLAPGLGLNDLLASQKYLLVDLVSIAMSPNKTLTEPIYPSVSHCDAPYSVPEQDLRSAIYMPPTFTNGTKAPVILVPIAGNTVYGTYGGNIVSQLAASDYADPVWVNVPGWSMGDMQVNAEYVAYAMHYVASRTGRNVTMMGLGRGSLTSAWALKYWPSTRKITSNDFAVTGVYNGTTAALHRALVAAIHGAVPALTQLDAGSSFIRTFRAHSGDSAYVPTTSVYSSFYDELVQPQSGTAASAIRGDARGVGVANVEVQAVCRGHPAGSFYDGSGLSVNPVVYALLRDAITNGGPGQLSRIDLAEVCSSYLAPGMGLDALLSTQNYLISAIVRLVPHIHKSLVEPAIKSYATANPDACVH</sequence>
<dbReference type="PANTHER" id="PTHR37574:SF1">
    <property type="entry name" value="LIPASE B"/>
    <property type="match status" value="1"/>
</dbReference>
<keyword evidence="1" id="KW-0732">Signal</keyword>
<reference evidence="2 3" key="1">
    <citation type="journal article" date="2015" name="BMC Genomics">
        <title>Insights from the genome of Ophiocordyceps polyrhachis-furcata to pathogenicity and host specificity in insect fungi.</title>
        <authorList>
            <person name="Wichadakul D."/>
            <person name="Kobmoo N."/>
            <person name="Ingsriswang S."/>
            <person name="Tangphatsornruang S."/>
            <person name="Chantasingh D."/>
            <person name="Luangsa-ard J.J."/>
            <person name="Eurwilaichitr L."/>
        </authorList>
    </citation>
    <scope>NUCLEOTIDE SEQUENCE [LARGE SCALE GENOMIC DNA]</scope>
    <source>
        <strain evidence="2 3">BCC 54312</strain>
    </source>
</reference>
<dbReference type="SUPFAM" id="SSF53474">
    <property type="entry name" value="alpha/beta-Hydrolases"/>
    <property type="match status" value="2"/>
</dbReference>
<dbReference type="InterPro" id="IPR053228">
    <property type="entry name" value="Stereospecific_Lipase"/>
</dbReference>
<dbReference type="Proteomes" id="UP000253664">
    <property type="component" value="Unassembled WGS sequence"/>
</dbReference>
<dbReference type="Gene3D" id="3.40.50.1820">
    <property type="entry name" value="alpha/beta hydrolase"/>
    <property type="match status" value="2"/>
</dbReference>
<proteinExistence type="predicted"/>
<name>A0A367LAQ3_9HYPO</name>
<dbReference type="OrthoDB" id="4605274at2759"/>
<feature type="chain" id="PRO_5016612388" description="Lipase" evidence="1">
    <location>
        <begin position="25"/>
        <end position="812"/>
    </location>
</feature>
<evidence type="ECO:0000313" key="3">
    <source>
        <dbReference type="Proteomes" id="UP000253664"/>
    </source>
</evidence>
<dbReference type="InterPro" id="IPR029058">
    <property type="entry name" value="AB_hydrolase_fold"/>
</dbReference>
<keyword evidence="3" id="KW-1185">Reference proteome</keyword>
<gene>
    <name evidence="2" type="ORF">L249_7697</name>
</gene>
<dbReference type="STRING" id="1330021.A0A367LAQ3"/>
<comment type="caution">
    <text evidence="2">The sequence shown here is derived from an EMBL/GenBank/DDBJ whole genome shotgun (WGS) entry which is preliminary data.</text>
</comment>
<evidence type="ECO:0000313" key="2">
    <source>
        <dbReference type="EMBL" id="RCI11495.1"/>
    </source>
</evidence>
<evidence type="ECO:0008006" key="4">
    <source>
        <dbReference type="Google" id="ProtNLM"/>
    </source>
</evidence>
<protein>
    <recommendedName>
        <fullName evidence="4">Lipase</fullName>
    </recommendedName>
</protein>
<accession>A0A367LAQ3</accession>